<proteinExistence type="predicted"/>
<dbReference type="Proteomes" id="UP001597185">
    <property type="component" value="Unassembled WGS sequence"/>
</dbReference>
<name>A0ABD6C1B5_9EURY</name>
<organism evidence="1 2">
    <name type="scientific">Halorubrum laminariae</name>
    <dbReference type="NCBI Taxonomy" id="1433523"/>
    <lineage>
        <taxon>Archaea</taxon>
        <taxon>Methanobacteriati</taxon>
        <taxon>Methanobacteriota</taxon>
        <taxon>Stenosarchaea group</taxon>
        <taxon>Halobacteria</taxon>
        <taxon>Halobacteriales</taxon>
        <taxon>Haloferacaceae</taxon>
        <taxon>Halorubrum</taxon>
    </lineage>
</organism>
<sequence>MRRRALLAAASAAAVVPIAGCPTPPWSEDLERIDGAKVTFRRTYDGEIGGYDHGPRDIAERSSALDADPPRLSVAGVILGGARECYGAALREASLAEGTLELRIATVNTSSSDTGGCPDVGQTHRYSVEIAFREATVPARVVVRHGDETVLDEPTATD</sequence>
<accession>A0ABD6C1B5</accession>
<dbReference type="AlphaFoldDB" id="A0ABD6C1B5"/>
<dbReference type="EMBL" id="JBHUDB010000007">
    <property type="protein sequence ID" value="MFD1571087.1"/>
    <property type="molecule type" value="Genomic_DNA"/>
</dbReference>
<keyword evidence="2" id="KW-1185">Reference proteome</keyword>
<comment type="caution">
    <text evidence="1">The sequence shown here is derived from an EMBL/GenBank/DDBJ whole genome shotgun (WGS) entry which is preliminary data.</text>
</comment>
<gene>
    <name evidence="1" type="ORF">ACFR9T_10880</name>
</gene>
<protein>
    <recommendedName>
        <fullName evidence="3">Lipoprotein</fullName>
    </recommendedName>
</protein>
<evidence type="ECO:0000313" key="2">
    <source>
        <dbReference type="Proteomes" id="UP001597185"/>
    </source>
</evidence>
<evidence type="ECO:0000313" key="1">
    <source>
        <dbReference type="EMBL" id="MFD1571087.1"/>
    </source>
</evidence>
<evidence type="ECO:0008006" key="3">
    <source>
        <dbReference type="Google" id="ProtNLM"/>
    </source>
</evidence>
<reference evidence="1 2" key="1">
    <citation type="journal article" date="2019" name="Int. J. Syst. Evol. Microbiol.">
        <title>The Global Catalogue of Microorganisms (GCM) 10K type strain sequencing project: providing services to taxonomists for standard genome sequencing and annotation.</title>
        <authorList>
            <consortium name="The Broad Institute Genomics Platform"/>
            <consortium name="The Broad Institute Genome Sequencing Center for Infectious Disease"/>
            <person name="Wu L."/>
            <person name="Ma J."/>
        </authorList>
    </citation>
    <scope>NUCLEOTIDE SEQUENCE [LARGE SCALE GENOMIC DNA]</scope>
    <source>
        <strain evidence="1 2">CGMCC 1.12689</strain>
    </source>
</reference>
<dbReference type="RefSeq" id="WP_256418840.1">
    <property type="nucleotide sequence ID" value="NZ_JANHDL010000009.1"/>
</dbReference>